<dbReference type="EMBL" id="WRXO01000009">
    <property type="protein sequence ID" value="MVT43776.1"/>
    <property type="molecule type" value="Genomic_DNA"/>
</dbReference>
<gene>
    <name evidence="1" type="ORF">GO495_24490</name>
</gene>
<organism evidence="1 2">
    <name type="scientific">Chitinophaga oryziterrae</name>
    <dbReference type="NCBI Taxonomy" id="1031224"/>
    <lineage>
        <taxon>Bacteria</taxon>
        <taxon>Pseudomonadati</taxon>
        <taxon>Bacteroidota</taxon>
        <taxon>Chitinophagia</taxon>
        <taxon>Chitinophagales</taxon>
        <taxon>Chitinophagaceae</taxon>
        <taxon>Chitinophaga</taxon>
    </lineage>
</organism>
<protein>
    <submittedName>
        <fullName evidence="1">Uncharacterized protein</fullName>
    </submittedName>
</protein>
<reference evidence="1 2" key="1">
    <citation type="submission" date="2019-12" db="EMBL/GenBank/DDBJ databases">
        <title>The draft genomic sequence of strain Chitinophaga oryziterrae JCM 16595.</title>
        <authorList>
            <person name="Zhang X."/>
        </authorList>
    </citation>
    <scope>NUCLEOTIDE SEQUENCE [LARGE SCALE GENOMIC DNA]</scope>
    <source>
        <strain evidence="1 2">JCM 16595</strain>
    </source>
</reference>
<dbReference type="AlphaFoldDB" id="A0A6N8JHG5"/>
<evidence type="ECO:0000313" key="1">
    <source>
        <dbReference type="EMBL" id="MVT43776.1"/>
    </source>
</evidence>
<comment type="caution">
    <text evidence="1">The sequence shown here is derived from an EMBL/GenBank/DDBJ whole genome shotgun (WGS) entry which is preliminary data.</text>
</comment>
<dbReference type="Proteomes" id="UP000468388">
    <property type="component" value="Unassembled WGS sequence"/>
</dbReference>
<keyword evidence="2" id="KW-1185">Reference proteome</keyword>
<sequence length="386" mass="45529">MNYPVQSIDNQIILNKIIQNNRKINKEEVKRILIIYDEGNFYIGDTCIMFDKFKVCKLFFGESTVVDVCCMNRRFAGFYKSFSINSPYVDNVFSVPYDEIELDDYDVLLCIAYDETPLIDAIYEIYPEQDLLQHLNLCVFSFSEILLYERGSFTICFPVYQELLSVARQFRLASHELFISEDERDWADRWLEEKGMRKNERLFILLDSSSAKHKIVRTDVYFDLLIFLLNKENARILIFDEKNTGKEEFYREWLGEQYIGRFIFSKQLGFREDLRLISSRYTKLMWGPCTGLLHCASGIYNNYVRKGMPAGDVPLLITYTGRWDAYGWWGNAPLVNCLLMKKEGNKKELALLSQLSKDEQKRFEDRLGCNEYSSSMHIDFINKRLQ</sequence>
<dbReference type="SUPFAM" id="SSF53756">
    <property type="entry name" value="UDP-Glycosyltransferase/glycogen phosphorylase"/>
    <property type="match status" value="1"/>
</dbReference>
<dbReference type="RefSeq" id="WP_157302598.1">
    <property type="nucleotide sequence ID" value="NZ_BAAAZB010000001.1"/>
</dbReference>
<accession>A0A6N8JHG5</accession>
<dbReference type="OrthoDB" id="656785at2"/>
<proteinExistence type="predicted"/>
<evidence type="ECO:0000313" key="2">
    <source>
        <dbReference type="Proteomes" id="UP000468388"/>
    </source>
</evidence>
<name>A0A6N8JHG5_9BACT</name>